<dbReference type="EMBL" id="BAAADS010000018">
    <property type="protein sequence ID" value="GAA0607871.1"/>
    <property type="molecule type" value="Genomic_DNA"/>
</dbReference>
<comment type="caution">
    <text evidence="7">The sequence shown here is derived from an EMBL/GenBank/DDBJ whole genome shotgun (WGS) entry which is preliminary data.</text>
</comment>
<comment type="subcellular location">
    <subcellularLocation>
        <location evidence="1">Cell membrane</location>
    </subcellularLocation>
</comment>
<feature type="signal peptide" evidence="5">
    <location>
        <begin position="1"/>
        <end position="20"/>
    </location>
</feature>
<evidence type="ECO:0000256" key="1">
    <source>
        <dbReference type="ARBA" id="ARBA00004236"/>
    </source>
</evidence>
<evidence type="ECO:0000256" key="4">
    <source>
        <dbReference type="ARBA" id="ARBA00023136"/>
    </source>
</evidence>
<keyword evidence="5" id="KW-0732">Signal</keyword>
<keyword evidence="3" id="KW-1003">Cell membrane</keyword>
<organism evidence="7 8">
    <name type="scientific">Virgibacillus siamensis</name>
    <dbReference type="NCBI Taxonomy" id="480071"/>
    <lineage>
        <taxon>Bacteria</taxon>
        <taxon>Bacillati</taxon>
        <taxon>Bacillota</taxon>
        <taxon>Bacilli</taxon>
        <taxon>Bacillales</taxon>
        <taxon>Bacillaceae</taxon>
        <taxon>Virgibacillus</taxon>
    </lineage>
</organism>
<protein>
    <submittedName>
        <fullName evidence="7">Glycine betaine ABC transporter substrate-binding protein</fullName>
    </submittedName>
</protein>
<gene>
    <name evidence="7" type="ORF">GCM10009001_26520</name>
</gene>
<keyword evidence="4" id="KW-0472">Membrane</keyword>
<dbReference type="SUPFAM" id="SSF53850">
    <property type="entry name" value="Periplasmic binding protein-like II"/>
    <property type="match status" value="1"/>
</dbReference>
<dbReference type="PROSITE" id="PS51257">
    <property type="entry name" value="PROKAR_LIPOPROTEIN"/>
    <property type="match status" value="1"/>
</dbReference>
<dbReference type="PANTHER" id="PTHR47737:SF1">
    <property type="entry name" value="GLYCINE BETAINE_PROLINE BETAINE TRANSPORT SYSTEM PERMEASE PROTEIN PROW"/>
    <property type="match status" value="1"/>
</dbReference>
<dbReference type="InterPro" id="IPR007210">
    <property type="entry name" value="ABC_Gly_betaine_transp_sub-bd"/>
</dbReference>
<reference evidence="7 8" key="1">
    <citation type="journal article" date="2019" name="Int. J. Syst. Evol. Microbiol.">
        <title>The Global Catalogue of Microorganisms (GCM) 10K type strain sequencing project: providing services to taxonomists for standard genome sequencing and annotation.</title>
        <authorList>
            <consortium name="The Broad Institute Genomics Platform"/>
            <consortium name="The Broad Institute Genome Sequencing Center for Infectious Disease"/>
            <person name="Wu L."/>
            <person name="Ma J."/>
        </authorList>
    </citation>
    <scope>NUCLEOTIDE SEQUENCE [LARGE SCALE GENOMIC DNA]</scope>
    <source>
        <strain evidence="7 8">JCM 15395</strain>
    </source>
</reference>
<evidence type="ECO:0000313" key="7">
    <source>
        <dbReference type="EMBL" id="GAA0607871.1"/>
    </source>
</evidence>
<dbReference type="Proteomes" id="UP001500866">
    <property type="component" value="Unassembled WGS sequence"/>
</dbReference>
<dbReference type="Gene3D" id="3.10.105.10">
    <property type="entry name" value="Dipeptide-binding Protein, Domain 3"/>
    <property type="match status" value="2"/>
</dbReference>
<dbReference type="Gene3D" id="3.40.190.100">
    <property type="entry name" value="Glycine betaine-binding periplasmic protein, domain 2"/>
    <property type="match status" value="1"/>
</dbReference>
<evidence type="ECO:0000256" key="5">
    <source>
        <dbReference type="SAM" id="SignalP"/>
    </source>
</evidence>
<feature type="domain" description="ABC-type glycine betaine transport system substrate-binding" evidence="6">
    <location>
        <begin position="40"/>
        <end position="285"/>
    </location>
</feature>
<proteinExistence type="predicted"/>
<evidence type="ECO:0000256" key="3">
    <source>
        <dbReference type="ARBA" id="ARBA00022475"/>
    </source>
</evidence>
<name>A0ABN1GBE4_9BACI</name>
<feature type="chain" id="PRO_5046725780" evidence="5">
    <location>
        <begin position="21"/>
        <end position="295"/>
    </location>
</feature>
<dbReference type="Pfam" id="PF04069">
    <property type="entry name" value="OpuAC"/>
    <property type="match status" value="1"/>
</dbReference>
<dbReference type="CDD" id="cd13639">
    <property type="entry name" value="PBP2_OpuAC_like"/>
    <property type="match status" value="1"/>
</dbReference>
<accession>A0ABN1GBE4</accession>
<evidence type="ECO:0000256" key="2">
    <source>
        <dbReference type="ARBA" id="ARBA00022448"/>
    </source>
</evidence>
<evidence type="ECO:0000259" key="6">
    <source>
        <dbReference type="Pfam" id="PF04069"/>
    </source>
</evidence>
<evidence type="ECO:0000313" key="8">
    <source>
        <dbReference type="Proteomes" id="UP001500866"/>
    </source>
</evidence>
<dbReference type="PANTHER" id="PTHR47737">
    <property type="entry name" value="GLYCINE BETAINE/PROLINE BETAINE TRANSPORT SYSTEM PERMEASE PROTEIN PROW"/>
    <property type="match status" value="1"/>
</dbReference>
<sequence>MSFRRVSQLILLTVLLIALAACGSNSEGEGSGSTSESKGKITFGQINWPENIAVTNMWKAILEDKGYDVELKLIEMGPQMSALAQGELDVAPEIWLPVQDKSYYEEYKDDANFFEDPWYTNGKVGLAVPTYMEDINSIKDLKKNKKKFNGEIVGFEPGAGTMLVTEDVIKEYGLDYELIESSTAAMVTSIKEAVDAKEPIVAPLWKPHYVFAEVDLKFLDDPKKTYGGVEKIYMATREGFGSDYEKVSKWLKNFKLNDNQLGDLMLKVKKHEDNPLKGAQKWVEENQDLVNKWVK</sequence>
<dbReference type="RefSeq" id="WP_343813984.1">
    <property type="nucleotide sequence ID" value="NZ_BAAADS010000018.1"/>
</dbReference>
<keyword evidence="8" id="KW-1185">Reference proteome</keyword>
<keyword evidence="2" id="KW-0813">Transport</keyword>